<dbReference type="SMR" id="A2DAC3"/>
<sequence length="196" mass="22801">MSEILHIFVRWPHGETLPVEAYSCATGASLRSLVQLTSSSDNQIVLVFRGVRLDDEKTLAEQGVSSGDEFTVERQTDDEKEEEMQRKRQIQEQIRGMYREVLRLQDIQLDQFDTEFVQQFNSMKDDASTEGDYSDSDSETWIPIKTEVSKPSTKPLPVFWEPKSYADEEERPEPFFAQFQSIDQASSFFNKEGWHW</sequence>
<dbReference type="KEGG" id="tva:5468329"/>
<organism evidence="3 4">
    <name type="scientific">Trichomonas vaginalis (strain ATCC PRA-98 / G3)</name>
    <dbReference type="NCBI Taxonomy" id="412133"/>
    <lineage>
        <taxon>Eukaryota</taxon>
        <taxon>Metamonada</taxon>
        <taxon>Parabasalia</taxon>
        <taxon>Trichomonadida</taxon>
        <taxon>Trichomonadidae</taxon>
        <taxon>Trichomonas</taxon>
    </lineage>
</organism>
<gene>
    <name evidence="3" type="ORF">TVAG_477000</name>
</gene>
<dbReference type="Proteomes" id="UP000001542">
    <property type="component" value="Unassembled WGS sequence"/>
</dbReference>
<reference evidence="3" key="2">
    <citation type="journal article" date="2007" name="Science">
        <title>Draft genome sequence of the sexually transmitted pathogen Trichomonas vaginalis.</title>
        <authorList>
            <person name="Carlton J.M."/>
            <person name="Hirt R.P."/>
            <person name="Silva J.C."/>
            <person name="Delcher A.L."/>
            <person name="Schatz M."/>
            <person name="Zhao Q."/>
            <person name="Wortman J.R."/>
            <person name="Bidwell S.L."/>
            <person name="Alsmark U.C.M."/>
            <person name="Besteiro S."/>
            <person name="Sicheritz-Ponten T."/>
            <person name="Noel C.J."/>
            <person name="Dacks J.B."/>
            <person name="Foster P.G."/>
            <person name="Simillion C."/>
            <person name="Van de Peer Y."/>
            <person name="Miranda-Saavedra D."/>
            <person name="Barton G.J."/>
            <person name="Westrop G.D."/>
            <person name="Mueller S."/>
            <person name="Dessi D."/>
            <person name="Fiori P.L."/>
            <person name="Ren Q."/>
            <person name="Paulsen I."/>
            <person name="Zhang H."/>
            <person name="Bastida-Corcuera F.D."/>
            <person name="Simoes-Barbosa A."/>
            <person name="Brown M.T."/>
            <person name="Hayes R.D."/>
            <person name="Mukherjee M."/>
            <person name="Okumura C.Y."/>
            <person name="Schneider R."/>
            <person name="Smith A.J."/>
            <person name="Vanacova S."/>
            <person name="Villalvazo M."/>
            <person name="Haas B.J."/>
            <person name="Pertea M."/>
            <person name="Feldblyum T.V."/>
            <person name="Utterback T.R."/>
            <person name="Shu C.L."/>
            <person name="Osoegawa K."/>
            <person name="de Jong P.J."/>
            <person name="Hrdy I."/>
            <person name="Horvathova L."/>
            <person name="Zubacova Z."/>
            <person name="Dolezal P."/>
            <person name="Malik S.B."/>
            <person name="Logsdon J.M. Jr."/>
            <person name="Henze K."/>
            <person name="Gupta A."/>
            <person name="Wang C.C."/>
            <person name="Dunne R.L."/>
            <person name="Upcroft J.A."/>
            <person name="Upcroft P."/>
            <person name="White O."/>
            <person name="Salzberg S.L."/>
            <person name="Tang P."/>
            <person name="Chiu C.-H."/>
            <person name="Lee Y.-S."/>
            <person name="Embley T.M."/>
            <person name="Coombs G.H."/>
            <person name="Mottram J.C."/>
            <person name="Tachezy J."/>
            <person name="Fraser-Liggett C.M."/>
            <person name="Johnson P.J."/>
        </authorList>
    </citation>
    <scope>NUCLEOTIDE SEQUENCE [LARGE SCALE GENOMIC DNA]</scope>
    <source>
        <strain evidence="3">G3</strain>
    </source>
</reference>
<dbReference type="InParanoid" id="A2DAC3"/>
<evidence type="ECO:0000259" key="2">
    <source>
        <dbReference type="PROSITE" id="PS50053"/>
    </source>
</evidence>
<accession>A2DAC3</accession>
<dbReference type="PROSITE" id="PS50053">
    <property type="entry name" value="UBIQUITIN_2"/>
    <property type="match status" value="1"/>
</dbReference>
<protein>
    <submittedName>
        <fullName evidence="3">Ubiquitin family protein</fullName>
    </submittedName>
</protein>
<dbReference type="AlphaFoldDB" id="A2DAC3"/>
<reference evidence="3" key="1">
    <citation type="submission" date="2006-10" db="EMBL/GenBank/DDBJ databases">
        <authorList>
            <person name="Amadeo P."/>
            <person name="Zhao Q."/>
            <person name="Wortman J."/>
            <person name="Fraser-Liggett C."/>
            <person name="Carlton J."/>
        </authorList>
    </citation>
    <scope>NUCLEOTIDE SEQUENCE</scope>
    <source>
        <strain evidence="3">G3</strain>
    </source>
</reference>
<dbReference type="VEuPathDB" id="TrichDB:TVAGG3_0267140"/>
<dbReference type="VEuPathDB" id="TrichDB:TVAG_477000"/>
<dbReference type="Pfam" id="PF00240">
    <property type="entry name" value="ubiquitin"/>
    <property type="match status" value="1"/>
</dbReference>
<dbReference type="InterPro" id="IPR029071">
    <property type="entry name" value="Ubiquitin-like_domsf"/>
</dbReference>
<name>A2DAC3_TRIV3</name>
<feature type="compositionally biased region" description="Basic and acidic residues" evidence="1">
    <location>
        <begin position="71"/>
        <end position="83"/>
    </location>
</feature>
<evidence type="ECO:0000313" key="4">
    <source>
        <dbReference type="Proteomes" id="UP000001542"/>
    </source>
</evidence>
<evidence type="ECO:0000256" key="1">
    <source>
        <dbReference type="SAM" id="MobiDB-lite"/>
    </source>
</evidence>
<dbReference type="CDD" id="cd17039">
    <property type="entry name" value="Ubl_ubiquitin_like"/>
    <property type="match status" value="1"/>
</dbReference>
<feature type="domain" description="Ubiquitin-like" evidence="2">
    <location>
        <begin position="5"/>
        <end position="72"/>
    </location>
</feature>
<feature type="region of interest" description="Disordered" evidence="1">
    <location>
        <begin position="63"/>
        <end position="83"/>
    </location>
</feature>
<proteinExistence type="predicted"/>
<dbReference type="RefSeq" id="XP_001583757.1">
    <property type="nucleotide sequence ID" value="XM_001583707.1"/>
</dbReference>
<keyword evidence="4" id="KW-1185">Reference proteome</keyword>
<dbReference type="Gene3D" id="3.10.20.90">
    <property type="entry name" value="Phosphatidylinositol 3-kinase Catalytic Subunit, Chain A, domain 1"/>
    <property type="match status" value="1"/>
</dbReference>
<dbReference type="SUPFAM" id="SSF54236">
    <property type="entry name" value="Ubiquitin-like"/>
    <property type="match status" value="1"/>
</dbReference>
<evidence type="ECO:0000313" key="3">
    <source>
        <dbReference type="EMBL" id="EAY22771.1"/>
    </source>
</evidence>
<dbReference type="InterPro" id="IPR000626">
    <property type="entry name" value="Ubiquitin-like_dom"/>
</dbReference>
<dbReference type="SMART" id="SM00213">
    <property type="entry name" value="UBQ"/>
    <property type="match status" value="1"/>
</dbReference>
<dbReference type="EMBL" id="DS113182">
    <property type="protein sequence ID" value="EAY22771.1"/>
    <property type="molecule type" value="Genomic_DNA"/>
</dbReference>